<comment type="caution">
    <text evidence="3">The sequence shown here is derived from an EMBL/GenBank/DDBJ whole genome shotgun (WGS) entry which is preliminary data.</text>
</comment>
<evidence type="ECO:0000313" key="4">
    <source>
        <dbReference type="Proteomes" id="UP000318478"/>
    </source>
</evidence>
<dbReference type="OrthoDB" id="292303at2"/>
<evidence type="ECO:0000313" key="3">
    <source>
        <dbReference type="EMBL" id="TWT75618.1"/>
    </source>
</evidence>
<gene>
    <name evidence="3" type="ORF">Pla123a_31280</name>
</gene>
<reference evidence="3 4" key="1">
    <citation type="submission" date="2019-02" db="EMBL/GenBank/DDBJ databases">
        <title>Deep-cultivation of Planctomycetes and their phenomic and genomic characterization uncovers novel biology.</title>
        <authorList>
            <person name="Wiegand S."/>
            <person name="Jogler M."/>
            <person name="Boedeker C."/>
            <person name="Pinto D."/>
            <person name="Vollmers J."/>
            <person name="Rivas-Marin E."/>
            <person name="Kohn T."/>
            <person name="Peeters S.H."/>
            <person name="Heuer A."/>
            <person name="Rast P."/>
            <person name="Oberbeckmann S."/>
            <person name="Bunk B."/>
            <person name="Jeske O."/>
            <person name="Meyerdierks A."/>
            <person name="Storesund J.E."/>
            <person name="Kallscheuer N."/>
            <person name="Luecker S."/>
            <person name="Lage O.M."/>
            <person name="Pohl T."/>
            <person name="Merkel B.J."/>
            <person name="Hornburger P."/>
            <person name="Mueller R.-W."/>
            <person name="Bruemmer F."/>
            <person name="Labrenz M."/>
            <person name="Spormann A.M."/>
            <person name="Op Den Camp H."/>
            <person name="Overmann J."/>
            <person name="Amann R."/>
            <person name="Jetten M.S.M."/>
            <person name="Mascher T."/>
            <person name="Medema M.H."/>
            <person name="Devos D.P."/>
            <person name="Kaster A.-K."/>
            <person name="Ovreas L."/>
            <person name="Rohde M."/>
            <person name="Galperin M.Y."/>
            <person name="Jogler C."/>
        </authorList>
    </citation>
    <scope>NUCLEOTIDE SEQUENCE [LARGE SCALE GENOMIC DNA]</scope>
    <source>
        <strain evidence="3 4">Pla123a</strain>
    </source>
</reference>
<accession>A0A5C5YLI5</accession>
<feature type="compositionally biased region" description="Low complexity" evidence="1">
    <location>
        <begin position="106"/>
        <end position="119"/>
    </location>
</feature>
<name>A0A5C5YLI5_9BACT</name>
<protein>
    <submittedName>
        <fullName evidence="3">Uncharacterized protein</fullName>
    </submittedName>
</protein>
<dbReference type="AlphaFoldDB" id="A0A5C5YLI5"/>
<proteinExistence type="predicted"/>
<dbReference type="EMBL" id="SJPO01000007">
    <property type="protein sequence ID" value="TWT75618.1"/>
    <property type="molecule type" value="Genomic_DNA"/>
</dbReference>
<feature type="compositionally biased region" description="Pro residues" evidence="1">
    <location>
        <begin position="49"/>
        <end position="60"/>
    </location>
</feature>
<sequence length="235" mass="25872">MPHLLPIADGLPLAAWGDVIGYLVVIVFVVLRYLLSEMGGEKKPKPARPRPAPQPRPVGPPQDDLRSEVDEFLRRAKGLPPREQEPAPQRSLEPAAEPIIIEPNRPRQGQRSRAAGRQAMPAAGRSEPDPHLGGSVQEHVSQHVGHLAESQLAENAARLGEDLGQTDERLEARLKAKFEHRLGRLKQQEEAPLPEVDPLGNVLDARQLAALLASPEGVRNAVVLNEILKRPIDRW</sequence>
<feature type="transmembrane region" description="Helical" evidence="2">
    <location>
        <begin position="13"/>
        <end position="35"/>
    </location>
</feature>
<organism evidence="3 4">
    <name type="scientific">Posidoniimonas polymericola</name>
    <dbReference type="NCBI Taxonomy" id="2528002"/>
    <lineage>
        <taxon>Bacteria</taxon>
        <taxon>Pseudomonadati</taxon>
        <taxon>Planctomycetota</taxon>
        <taxon>Planctomycetia</taxon>
        <taxon>Pirellulales</taxon>
        <taxon>Lacipirellulaceae</taxon>
        <taxon>Posidoniimonas</taxon>
    </lineage>
</organism>
<dbReference type="RefSeq" id="WP_146588533.1">
    <property type="nucleotide sequence ID" value="NZ_SJPO01000007.1"/>
</dbReference>
<evidence type="ECO:0000256" key="1">
    <source>
        <dbReference type="SAM" id="MobiDB-lite"/>
    </source>
</evidence>
<keyword evidence="2" id="KW-0472">Membrane</keyword>
<keyword evidence="2" id="KW-1133">Transmembrane helix</keyword>
<keyword evidence="2" id="KW-0812">Transmembrane</keyword>
<evidence type="ECO:0000256" key="2">
    <source>
        <dbReference type="SAM" id="Phobius"/>
    </source>
</evidence>
<keyword evidence="4" id="KW-1185">Reference proteome</keyword>
<feature type="compositionally biased region" description="Basic and acidic residues" evidence="1">
    <location>
        <begin position="63"/>
        <end position="85"/>
    </location>
</feature>
<dbReference type="Proteomes" id="UP000318478">
    <property type="component" value="Unassembled WGS sequence"/>
</dbReference>
<feature type="region of interest" description="Disordered" evidence="1">
    <location>
        <begin position="40"/>
        <end position="143"/>
    </location>
</feature>